<evidence type="ECO:0008006" key="3">
    <source>
        <dbReference type="Google" id="ProtNLM"/>
    </source>
</evidence>
<comment type="caution">
    <text evidence="1">The sequence shown here is derived from an EMBL/GenBank/DDBJ whole genome shotgun (WGS) entry which is preliminary data.</text>
</comment>
<keyword evidence="2" id="KW-1185">Reference proteome</keyword>
<evidence type="ECO:0000313" key="2">
    <source>
        <dbReference type="Proteomes" id="UP001170379"/>
    </source>
</evidence>
<protein>
    <recommendedName>
        <fullName evidence="3">Helix-turn-helix domain-containing protein</fullName>
    </recommendedName>
</protein>
<sequence length="115" mass="12190">MVTPIETAGTPVAPEVLQAMISAYEAGESLISIATARRLGKQTVSRLLSEAGVRVRRQGLDEEQVAQAVGAYLSGKTIREVAAELGVGHSMVWRALKAAGVELRPNVRRGGRPAK</sequence>
<dbReference type="Gene3D" id="1.10.10.60">
    <property type="entry name" value="Homeodomain-like"/>
    <property type="match status" value="1"/>
</dbReference>
<evidence type="ECO:0000313" key="1">
    <source>
        <dbReference type="EMBL" id="MDJ1372569.1"/>
    </source>
</evidence>
<gene>
    <name evidence="1" type="ORF">C7K25_14565</name>
</gene>
<proteinExistence type="predicted"/>
<name>A0ABT7CCV6_9MICO</name>
<dbReference type="RefSeq" id="WP_051267318.1">
    <property type="nucleotide sequence ID" value="NZ_CP028426.1"/>
</dbReference>
<organism evidence="1 2">
    <name type="scientific">Gulosibacter molinativorax</name>
    <dbReference type="NCBI Taxonomy" id="256821"/>
    <lineage>
        <taxon>Bacteria</taxon>
        <taxon>Bacillati</taxon>
        <taxon>Actinomycetota</taxon>
        <taxon>Actinomycetes</taxon>
        <taxon>Micrococcales</taxon>
        <taxon>Microbacteriaceae</taxon>
        <taxon>Gulosibacter</taxon>
    </lineage>
</organism>
<reference evidence="1" key="1">
    <citation type="submission" date="2018-03" db="EMBL/GenBank/DDBJ databases">
        <authorList>
            <person name="Nunes O.C."/>
            <person name="Lopes A.R."/>
            <person name="Froufe H."/>
            <person name="Munoz-Merida A."/>
            <person name="Barroso C."/>
            <person name="Egas C."/>
        </authorList>
    </citation>
    <scope>NUCLEOTIDE SEQUENCE</scope>
    <source>
        <strain evidence="1">ON4</strain>
    </source>
</reference>
<dbReference type="Proteomes" id="UP001170379">
    <property type="component" value="Unassembled WGS sequence"/>
</dbReference>
<dbReference type="EMBL" id="PXVD01000031">
    <property type="protein sequence ID" value="MDJ1372569.1"/>
    <property type="molecule type" value="Genomic_DNA"/>
</dbReference>
<reference evidence="1" key="2">
    <citation type="journal article" date="2022" name="Sci. Rep.">
        <title>In silico prediction of the enzymes involved in the degradation of the herbicide molinate by Gulosibacter molinativorax ON4T.</title>
        <authorList>
            <person name="Lopes A.R."/>
            <person name="Bunin E."/>
            <person name="Viana A.T."/>
            <person name="Froufe H."/>
            <person name="Munoz-Merida A."/>
            <person name="Pinho D."/>
            <person name="Figueiredo J."/>
            <person name="Barroso C."/>
            <person name="Vaz-Moreira I."/>
            <person name="Bellanger X."/>
            <person name="Egas C."/>
            <person name="Nunes O.C."/>
        </authorList>
    </citation>
    <scope>NUCLEOTIDE SEQUENCE</scope>
    <source>
        <strain evidence="1">ON4</strain>
    </source>
</reference>
<accession>A0ABT7CCV6</accession>
<dbReference type="Pfam" id="PF13384">
    <property type="entry name" value="HTH_23"/>
    <property type="match status" value="1"/>
</dbReference>